<evidence type="ECO:0000313" key="3">
    <source>
        <dbReference type="EMBL" id="EJK51916.1"/>
    </source>
</evidence>
<organism evidence="3 4">
    <name type="scientific">Thalassiosira oceanica</name>
    <name type="common">Marine diatom</name>
    <dbReference type="NCBI Taxonomy" id="159749"/>
    <lineage>
        <taxon>Eukaryota</taxon>
        <taxon>Sar</taxon>
        <taxon>Stramenopiles</taxon>
        <taxon>Ochrophyta</taxon>
        <taxon>Bacillariophyta</taxon>
        <taxon>Coscinodiscophyceae</taxon>
        <taxon>Thalassiosirophycidae</taxon>
        <taxon>Thalassiosirales</taxon>
        <taxon>Thalassiosiraceae</taxon>
        <taxon>Thalassiosira</taxon>
    </lineage>
</organism>
<evidence type="ECO:0000256" key="2">
    <source>
        <dbReference type="ARBA" id="ARBA00023043"/>
    </source>
</evidence>
<keyword evidence="4" id="KW-1185">Reference proteome</keyword>
<protein>
    <submittedName>
        <fullName evidence="3">Uncharacterized protein</fullName>
    </submittedName>
</protein>
<accession>K0RSK5</accession>
<dbReference type="GO" id="GO:0005737">
    <property type="term" value="C:cytoplasm"/>
    <property type="evidence" value="ECO:0007669"/>
    <property type="project" value="TreeGrafter"/>
</dbReference>
<dbReference type="InterPro" id="IPR052420">
    <property type="entry name" value="Espin/Espin-like"/>
</dbReference>
<reference evidence="3 4" key="1">
    <citation type="journal article" date="2012" name="Genome Biol.">
        <title>Genome and low-iron response of an oceanic diatom adapted to chronic iron limitation.</title>
        <authorList>
            <person name="Lommer M."/>
            <person name="Specht M."/>
            <person name="Roy A.S."/>
            <person name="Kraemer L."/>
            <person name="Andreson R."/>
            <person name="Gutowska M.A."/>
            <person name="Wolf J."/>
            <person name="Bergner S.V."/>
            <person name="Schilhabel M.B."/>
            <person name="Klostermeier U.C."/>
            <person name="Beiko R.G."/>
            <person name="Rosenstiel P."/>
            <person name="Hippler M."/>
            <person name="Laroche J."/>
        </authorList>
    </citation>
    <scope>NUCLEOTIDE SEQUENCE [LARGE SCALE GENOMIC DNA]</scope>
    <source>
        <strain evidence="3 4">CCMP1005</strain>
    </source>
</reference>
<evidence type="ECO:0000256" key="1">
    <source>
        <dbReference type="ARBA" id="ARBA00022737"/>
    </source>
</evidence>
<dbReference type="GO" id="GO:0051017">
    <property type="term" value="P:actin filament bundle assembly"/>
    <property type="evidence" value="ECO:0007669"/>
    <property type="project" value="TreeGrafter"/>
</dbReference>
<dbReference type="SUPFAM" id="SSF48403">
    <property type="entry name" value="Ankyrin repeat"/>
    <property type="match status" value="1"/>
</dbReference>
<dbReference type="Gene3D" id="1.25.40.20">
    <property type="entry name" value="Ankyrin repeat-containing domain"/>
    <property type="match status" value="1"/>
</dbReference>
<dbReference type="OrthoDB" id="6047405at2759"/>
<comment type="caution">
    <text evidence="3">The sequence shown here is derived from an EMBL/GenBank/DDBJ whole genome shotgun (WGS) entry which is preliminary data.</text>
</comment>
<gene>
    <name evidence="3" type="ORF">THAOC_28860</name>
</gene>
<keyword evidence="1" id="KW-0677">Repeat</keyword>
<dbReference type="EMBL" id="AGNL01040765">
    <property type="protein sequence ID" value="EJK51916.1"/>
    <property type="molecule type" value="Genomic_DNA"/>
</dbReference>
<dbReference type="AlphaFoldDB" id="K0RSK5"/>
<evidence type="ECO:0000313" key="4">
    <source>
        <dbReference type="Proteomes" id="UP000266841"/>
    </source>
</evidence>
<dbReference type="GO" id="GO:0051015">
    <property type="term" value="F:actin filament binding"/>
    <property type="evidence" value="ECO:0007669"/>
    <property type="project" value="TreeGrafter"/>
</dbReference>
<dbReference type="eggNOG" id="ENOG502TANX">
    <property type="taxonomic scope" value="Eukaryota"/>
</dbReference>
<dbReference type="PANTHER" id="PTHR24153">
    <property type="entry name" value="ESPIN"/>
    <property type="match status" value="1"/>
</dbReference>
<keyword evidence="2" id="KW-0040">ANK repeat</keyword>
<name>K0RSK5_THAOC</name>
<proteinExistence type="predicted"/>
<dbReference type="PANTHER" id="PTHR24153:SF8">
    <property type="entry name" value="FORKED, ISOFORM F"/>
    <property type="match status" value="1"/>
</dbReference>
<dbReference type="InterPro" id="IPR036770">
    <property type="entry name" value="Ankyrin_rpt-contain_sf"/>
</dbReference>
<dbReference type="Proteomes" id="UP000266841">
    <property type="component" value="Unassembled WGS sequence"/>
</dbReference>
<sequence>MTFLPRAPEQFQATKLTCRPRFLSIKLRHLPMAKRARHLDLEINANGKNQHDMAIASNSGPATAGIKWSAIRNIVDSPVRVPKVVTLTKLSTSLRSDYILHECIRRGAPIQLLHLIVEKFPEMLHDCDLEGKYPIHIACEVGASAEFVLPCIELSPLAAAKPDGEGRTPMHLLCQAAGWQGEWDIRTSYKAELTVFQIFLKLFHSNCYSLRLQDCSGLTPLEYALRAERHQDIFIEKVAEYQKRAGTQIIYLMWNGTQPQADNETIGGLEACNIY</sequence>